<evidence type="ECO:0000313" key="3">
    <source>
        <dbReference type="Proteomes" id="UP000823388"/>
    </source>
</evidence>
<evidence type="ECO:0000256" key="1">
    <source>
        <dbReference type="SAM" id="MobiDB-lite"/>
    </source>
</evidence>
<proteinExistence type="predicted"/>
<feature type="compositionally biased region" description="Basic residues" evidence="1">
    <location>
        <begin position="22"/>
        <end position="31"/>
    </location>
</feature>
<feature type="compositionally biased region" description="Basic residues" evidence="1">
    <location>
        <begin position="1"/>
        <end position="11"/>
    </location>
</feature>
<keyword evidence="3" id="KW-1185">Reference proteome</keyword>
<name>A0A8T0S8S4_PANVG</name>
<reference evidence="2" key="1">
    <citation type="submission" date="2020-05" db="EMBL/GenBank/DDBJ databases">
        <title>WGS assembly of Panicum virgatum.</title>
        <authorList>
            <person name="Lovell J.T."/>
            <person name="Jenkins J."/>
            <person name="Shu S."/>
            <person name="Juenger T.E."/>
            <person name="Schmutz J."/>
        </authorList>
    </citation>
    <scope>NUCLEOTIDE SEQUENCE</scope>
    <source>
        <strain evidence="2">AP13</strain>
    </source>
</reference>
<evidence type="ECO:0000313" key="2">
    <source>
        <dbReference type="EMBL" id="KAG2594520.1"/>
    </source>
</evidence>
<dbReference type="EMBL" id="CM029046">
    <property type="protein sequence ID" value="KAG2594520.1"/>
    <property type="molecule type" value="Genomic_DNA"/>
</dbReference>
<dbReference type="Proteomes" id="UP000823388">
    <property type="component" value="Chromosome 5N"/>
</dbReference>
<accession>A0A8T0S8S4</accession>
<sequence>MRLGRRRRGARGRGGGSPAHMRLGRRRRGARGRGGSSPAHRPPESCSPGRRSRAGCSCRPPREQVSTPAATPAVFSHHPRGSGVVWPRAGAGGWQRAAGQSRIHTGDRAGEGGGVRASRSSEVGRRGAR</sequence>
<organism evidence="2 3">
    <name type="scientific">Panicum virgatum</name>
    <name type="common">Blackwell switchgrass</name>
    <dbReference type="NCBI Taxonomy" id="38727"/>
    <lineage>
        <taxon>Eukaryota</taxon>
        <taxon>Viridiplantae</taxon>
        <taxon>Streptophyta</taxon>
        <taxon>Embryophyta</taxon>
        <taxon>Tracheophyta</taxon>
        <taxon>Spermatophyta</taxon>
        <taxon>Magnoliopsida</taxon>
        <taxon>Liliopsida</taxon>
        <taxon>Poales</taxon>
        <taxon>Poaceae</taxon>
        <taxon>PACMAD clade</taxon>
        <taxon>Panicoideae</taxon>
        <taxon>Panicodae</taxon>
        <taxon>Paniceae</taxon>
        <taxon>Panicinae</taxon>
        <taxon>Panicum</taxon>
        <taxon>Panicum sect. Hiantes</taxon>
    </lineage>
</organism>
<gene>
    <name evidence="2" type="ORF">PVAP13_5NG010916</name>
</gene>
<dbReference type="AlphaFoldDB" id="A0A8T0S8S4"/>
<protein>
    <submittedName>
        <fullName evidence="2">Uncharacterized protein</fullName>
    </submittedName>
</protein>
<feature type="region of interest" description="Disordered" evidence="1">
    <location>
        <begin position="1"/>
        <end position="129"/>
    </location>
</feature>
<comment type="caution">
    <text evidence="2">The sequence shown here is derived from an EMBL/GenBank/DDBJ whole genome shotgun (WGS) entry which is preliminary data.</text>
</comment>